<organism evidence="1 2">
    <name type="scientific">Funneliformis mosseae</name>
    <name type="common">Endomycorrhizal fungus</name>
    <name type="synonym">Glomus mosseae</name>
    <dbReference type="NCBI Taxonomy" id="27381"/>
    <lineage>
        <taxon>Eukaryota</taxon>
        <taxon>Fungi</taxon>
        <taxon>Fungi incertae sedis</taxon>
        <taxon>Mucoromycota</taxon>
        <taxon>Glomeromycotina</taxon>
        <taxon>Glomeromycetes</taxon>
        <taxon>Glomerales</taxon>
        <taxon>Glomeraceae</taxon>
        <taxon>Funneliformis</taxon>
    </lineage>
</organism>
<dbReference type="Gene3D" id="1.10.150.320">
    <property type="entry name" value="Photosystem II 12 kDa extrinsic protein"/>
    <property type="match status" value="1"/>
</dbReference>
<comment type="caution">
    <text evidence="1">The sequence shown here is derived from an EMBL/GenBank/DDBJ whole genome shotgun (WGS) entry which is preliminary data.</text>
</comment>
<evidence type="ECO:0000313" key="2">
    <source>
        <dbReference type="Proteomes" id="UP000789375"/>
    </source>
</evidence>
<name>A0A9N9NBW8_FUNMO</name>
<dbReference type="Pfam" id="PF12836">
    <property type="entry name" value="HHH_3"/>
    <property type="match status" value="1"/>
</dbReference>
<dbReference type="AlphaFoldDB" id="A0A9N9NBW8"/>
<dbReference type="Proteomes" id="UP000789375">
    <property type="component" value="Unassembled WGS sequence"/>
</dbReference>
<accession>A0A9N9NBW8</accession>
<feature type="non-terminal residue" evidence="1">
    <location>
        <position position="533"/>
    </location>
</feature>
<dbReference type="InterPro" id="IPR010994">
    <property type="entry name" value="RuvA_2-like"/>
</dbReference>
<dbReference type="SUPFAM" id="SSF47781">
    <property type="entry name" value="RuvA domain 2-like"/>
    <property type="match status" value="1"/>
</dbReference>
<protein>
    <submittedName>
        <fullName evidence="1">8838_t:CDS:1</fullName>
    </submittedName>
</protein>
<feature type="non-terminal residue" evidence="1">
    <location>
        <position position="1"/>
    </location>
</feature>
<proteinExistence type="predicted"/>
<keyword evidence="2" id="KW-1185">Reference proteome</keyword>
<reference evidence="1" key="1">
    <citation type="submission" date="2021-06" db="EMBL/GenBank/DDBJ databases">
        <authorList>
            <person name="Kallberg Y."/>
            <person name="Tangrot J."/>
            <person name="Rosling A."/>
        </authorList>
    </citation>
    <scope>NUCLEOTIDE SEQUENCE</scope>
    <source>
        <strain evidence="1">87-6 pot B 2015</strain>
    </source>
</reference>
<dbReference type="EMBL" id="CAJVPP010013349">
    <property type="protein sequence ID" value="CAG8720635.1"/>
    <property type="molecule type" value="Genomic_DNA"/>
</dbReference>
<gene>
    <name evidence="1" type="ORF">FMOSSE_LOCUS14967</name>
</gene>
<sequence>PIPFIAAGPSTEKTRVLEESLNMLQQCAENDSDSDLKKLVNNAVLINVTYGNGSAASITDSNISGEISLSLQILYRYFVEGVSDLEFRVKKAVQGEVGVTTAIDAPAGGIMAVVAKPVGKAVEGIGEAADEVNNLYELENSTFETMVKAFGSSCCVYGSIFYVPLLSETIYKPLHNIVTNLQFPVNTNHHYHRYLVDIGSHCRTLEFFYQRCSNYIVNTIDFLQVMTDVYVLLKERYAFEEFAQDNSDIIAGCLLDEAMILDERIKELRQYGIVILVENHSNGMVYLHLPYIMLWCLMTLSNKSNKLYQFWKSMIESSELFYWQNWEDFFGIKILFTLCAYCGDMLKDIIIKIPEWNSIEVHFIKERFPTNGTWTVTNLYSNEKLLIKEKSLAVYKNGESAPFDGFSYIQLKTTNSKDVIMACLQAKWRKLETAQPQKITDSMIKKEYDSTKKALADNLNLQNYDFIFVLLSICPLKQEKVNINTADIWELRLIKGVGEQLADDISLMRKRKRFDNEDDLCKRTKFPKLAVSS</sequence>
<evidence type="ECO:0000313" key="1">
    <source>
        <dbReference type="EMBL" id="CAG8720635.1"/>
    </source>
</evidence>